<protein>
    <submittedName>
        <fullName evidence="2">Uncharacterized protein</fullName>
    </submittedName>
</protein>
<feature type="region of interest" description="Disordered" evidence="1">
    <location>
        <begin position="1"/>
        <end position="55"/>
    </location>
</feature>
<name>A0A1H0LA61_9PSEU</name>
<dbReference type="RefSeq" id="WP_176959708.1">
    <property type="nucleotide sequence ID" value="NZ_FNIX01000003.1"/>
</dbReference>
<organism evidence="2 3">
    <name type="scientific">Lentzea jiangxiensis</name>
    <dbReference type="NCBI Taxonomy" id="641025"/>
    <lineage>
        <taxon>Bacteria</taxon>
        <taxon>Bacillati</taxon>
        <taxon>Actinomycetota</taxon>
        <taxon>Actinomycetes</taxon>
        <taxon>Pseudonocardiales</taxon>
        <taxon>Pseudonocardiaceae</taxon>
        <taxon>Lentzea</taxon>
    </lineage>
</organism>
<proteinExistence type="predicted"/>
<dbReference type="EMBL" id="FNIX01000003">
    <property type="protein sequence ID" value="SDO65097.1"/>
    <property type="molecule type" value="Genomic_DNA"/>
</dbReference>
<gene>
    <name evidence="2" type="ORF">SAMN05421507_103243</name>
</gene>
<feature type="compositionally biased region" description="Gly residues" evidence="1">
    <location>
        <begin position="41"/>
        <end position="55"/>
    </location>
</feature>
<accession>A0A1H0LA61</accession>
<evidence type="ECO:0000313" key="2">
    <source>
        <dbReference type="EMBL" id="SDO65097.1"/>
    </source>
</evidence>
<evidence type="ECO:0000256" key="1">
    <source>
        <dbReference type="SAM" id="MobiDB-lite"/>
    </source>
</evidence>
<dbReference type="AlphaFoldDB" id="A0A1H0LA61"/>
<reference evidence="3" key="1">
    <citation type="submission" date="2016-10" db="EMBL/GenBank/DDBJ databases">
        <authorList>
            <person name="Varghese N."/>
            <person name="Submissions S."/>
        </authorList>
    </citation>
    <scope>NUCLEOTIDE SEQUENCE [LARGE SCALE GENOMIC DNA]</scope>
    <source>
        <strain evidence="3">CGMCC 4.6609</strain>
    </source>
</reference>
<feature type="compositionally biased region" description="Basic and acidic residues" evidence="1">
    <location>
        <begin position="1"/>
        <end position="18"/>
    </location>
</feature>
<evidence type="ECO:0000313" key="3">
    <source>
        <dbReference type="Proteomes" id="UP000199691"/>
    </source>
</evidence>
<dbReference type="Proteomes" id="UP000199691">
    <property type="component" value="Unassembled WGS sequence"/>
</dbReference>
<dbReference type="STRING" id="641025.SAMN05421507_103243"/>
<keyword evidence="3" id="KW-1185">Reference proteome</keyword>
<sequence>MTEPEHDHVERGAAEERSGAPLTPTEEEAAKRPPSQEDSGPGAGLDGGGRYGEDG</sequence>